<dbReference type="EMBL" id="JACHET010000001">
    <property type="protein sequence ID" value="MBB6184584.1"/>
    <property type="molecule type" value="Genomic_DNA"/>
</dbReference>
<evidence type="ECO:0000256" key="2">
    <source>
        <dbReference type="ARBA" id="ARBA00022603"/>
    </source>
</evidence>
<keyword evidence="2 5" id="KW-0489">Methyltransferase</keyword>
<dbReference type="Pfam" id="PF08241">
    <property type="entry name" value="Methyltransf_11"/>
    <property type="match status" value="1"/>
</dbReference>
<name>A0A099CZQ6_9GAMM</name>
<gene>
    <name evidence="6" type="ORF">HNQ86_001929</name>
    <name evidence="5" type="ORF">LF63_0101510</name>
</gene>
<dbReference type="SUPFAM" id="SSF53335">
    <property type="entry name" value="S-adenosyl-L-methionine-dependent methyltransferases"/>
    <property type="match status" value="1"/>
</dbReference>
<proteinExistence type="inferred from homology"/>
<feature type="domain" description="Methyltransferase type 11" evidence="4">
    <location>
        <begin position="41"/>
        <end position="128"/>
    </location>
</feature>
<dbReference type="GO" id="GO:0008757">
    <property type="term" value="F:S-adenosylmethionine-dependent methyltransferase activity"/>
    <property type="evidence" value="ECO:0007669"/>
    <property type="project" value="InterPro"/>
</dbReference>
<comment type="similarity">
    <text evidence="1">Belongs to the methyltransferase superfamily.</text>
</comment>
<reference evidence="6 8" key="2">
    <citation type="submission" date="2020-08" db="EMBL/GenBank/DDBJ databases">
        <title>Genomic Encyclopedia of Type Strains, Phase IV (KMG-IV): sequencing the most valuable type-strain genomes for metagenomic binning, comparative biology and taxonomic classification.</title>
        <authorList>
            <person name="Goeker M."/>
        </authorList>
    </citation>
    <scope>NUCLEOTIDE SEQUENCE [LARGE SCALE GENOMIC DNA]</scope>
    <source>
        <strain evidence="6 8">DSM 107085</strain>
    </source>
</reference>
<dbReference type="OrthoDB" id="9797252at2"/>
<dbReference type="GO" id="GO:0032259">
    <property type="term" value="P:methylation"/>
    <property type="evidence" value="ECO:0007669"/>
    <property type="project" value="UniProtKB-KW"/>
</dbReference>
<dbReference type="Proteomes" id="UP000029708">
    <property type="component" value="Unassembled WGS sequence"/>
</dbReference>
<dbReference type="PANTHER" id="PTHR44942">
    <property type="entry name" value="METHYLTRANSF_11 DOMAIN-CONTAINING PROTEIN"/>
    <property type="match status" value="1"/>
</dbReference>
<evidence type="ECO:0000313" key="7">
    <source>
        <dbReference type="Proteomes" id="UP000029708"/>
    </source>
</evidence>
<dbReference type="InterPro" id="IPR013216">
    <property type="entry name" value="Methyltransf_11"/>
</dbReference>
<dbReference type="AlphaFoldDB" id="A0A099CZQ6"/>
<dbReference type="Gene3D" id="3.40.50.150">
    <property type="entry name" value="Vaccinia Virus protein VP39"/>
    <property type="match status" value="1"/>
</dbReference>
<dbReference type="InterPro" id="IPR029063">
    <property type="entry name" value="SAM-dependent_MTases_sf"/>
</dbReference>
<dbReference type="STRING" id="1543381.LF63_0101510"/>
<dbReference type="InterPro" id="IPR051052">
    <property type="entry name" value="Diverse_substrate_MTase"/>
</dbReference>
<evidence type="ECO:0000313" key="5">
    <source>
        <dbReference type="EMBL" id="KGI79047.1"/>
    </source>
</evidence>
<sequence length="249" mass="27729">MNFKDHFSGHAALYRQARPVYPSALFDWLAEQAPDTAQAWDAGCGNGQVAVALAERFARVTATDPSAEQVAQAAPHARIDYRVEPAEQCSLGDASADLVTVGQALHWFDFARFFAEVRRVLKPGGLFAAWTYADCHVTPVIDVLKNRVYADLTAPYWPPERRLVESGYADIPMPLEPVQAPPFAMQMTWTADQFLAYLRSWSGSQRYRKATGEDAVATIETELRQAWGDADATRAVRWDFHVLAGRRPA</sequence>
<dbReference type="RefSeq" id="WP_043099160.1">
    <property type="nucleotide sequence ID" value="NZ_JACHET010000001.1"/>
</dbReference>
<dbReference type="Proteomes" id="UP000560000">
    <property type="component" value="Unassembled WGS sequence"/>
</dbReference>
<dbReference type="CDD" id="cd02440">
    <property type="entry name" value="AdoMet_MTases"/>
    <property type="match status" value="1"/>
</dbReference>
<accession>A0A099CZQ6</accession>
<evidence type="ECO:0000259" key="4">
    <source>
        <dbReference type="Pfam" id="PF08241"/>
    </source>
</evidence>
<keyword evidence="3 5" id="KW-0808">Transferase</keyword>
<evidence type="ECO:0000256" key="3">
    <source>
        <dbReference type="ARBA" id="ARBA00022679"/>
    </source>
</evidence>
<dbReference type="PANTHER" id="PTHR44942:SF4">
    <property type="entry name" value="METHYLTRANSFERASE TYPE 11 DOMAIN-CONTAINING PROTEIN"/>
    <property type="match status" value="1"/>
</dbReference>
<keyword evidence="7" id="KW-1185">Reference proteome</keyword>
<organism evidence="5 7">
    <name type="scientific">Oleiagrimonas soli</name>
    <dbReference type="NCBI Taxonomy" id="1543381"/>
    <lineage>
        <taxon>Bacteria</taxon>
        <taxon>Pseudomonadati</taxon>
        <taxon>Pseudomonadota</taxon>
        <taxon>Gammaproteobacteria</taxon>
        <taxon>Lysobacterales</taxon>
        <taxon>Rhodanobacteraceae</taxon>
        <taxon>Oleiagrimonas</taxon>
    </lineage>
</organism>
<evidence type="ECO:0000313" key="8">
    <source>
        <dbReference type="Proteomes" id="UP000560000"/>
    </source>
</evidence>
<dbReference type="EMBL" id="JROI01000004">
    <property type="protein sequence ID" value="KGI79047.1"/>
    <property type="molecule type" value="Genomic_DNA"/>
</dbReference>
<reference evidence="5 7" key="1">
    <citation type="submission" date="2014-09" db="EMBL/GenBank/DDBJ databases">
        <title>Xanthomonadaceae 3.5X direct submission.</title>
        <authorList>
            <person name="Fang T."/>
            <person name="Wang H."/>
        </authorList>
    </citation>
    <scope>NUCLEOTIDE SEQUENCE [LARGE SCALE GENOMIC DNA]</scope>
    <source>
        <strain evidence="5 7">3.5X</strain>
    </source>
</reference>
<evidence type="ECO:0000256" key="1">
    <source>
        <dbReference type="ARBA" id="ARBA00008361"/>
    </source>
</evidence>
<comment type="caution">
    <text evidence="5">The sequence shown here is derived from an EMBL/GenBank/DDBJ whole genome shotgun (WGS) entry which is preliminary data.</text>
</comment>
<protein>
    <submittedName>
        <fullName evidence="5">SAM-dependent methyltransferase</fullName>
    </submittedName>
    <submittedName>
        <fullName evidence="6">Ubiquinone/menaquinone biosynthesis C-methylase UbiE</fullName>
    </submittedName>
</protein>
<dbReference type="HOGENOM" id="CLU_049344_5_1_6"/>
<evidence type="ECO:0000313" key="6">
    <source>
        <dbReference type="EMBL" id="MBB6184584.1"/>
    </source>
</evidence>
<keyword evidence="6" id="KW-0830">Ubiquinone</keyword>